<dbReference type="SMART" id="SM00450">
    <property type="entry name" value="RHOD"/>
    <property type="match status" value="1"/>
</dbReference>
<dbReference type="GO" id="GO:0002098">
    <property type="term" value="P:tRNA wobble uridine modification"/>
    <property type="evidence" value="ECO:0007669"/>
    <property type="project" value="InterPro"/>
</dbReference>
<evidence type="ECO:0000313" key="4">
    <source>
        <dbReference type="EMBL" id="SEN90219.1"/>
    </source>
</evidence>
<dbReference type="STRING" id="1333845.SAMN04487895_103371"/>
<dbReference type="Gene3D" id="3.40.250.10">
    <property type="entry name" value="Rhodanese-like domain"/>
    <property type="match status" value="1"/>
</dbReference>
<evidence type="ECO:0000259" key="2">
    <source>
        <dbReference type="PROSITE" id="PS50206"/>
    </source>
</evidence>
<sequence length="364" mass="41406">MFQDITLEQLRALQDRKQMTIIDVRSPSEYRDSTIPGSLNIPLFDDKERAEVGTLYKQTSVHAAKDRGLELVSAKLPGFIRKFAEIPGDKTVFCWRGGMRSRTTATLLSLMDIHVNRLTGGYKAYRKWVVESLESYAFKPHSYIIHGNTGTGKTALLHRLQHNSYPVLDLEGIAGHRGSIFGQVGLQANNQKTFDSLLLEKLITLEHSPYVLFEAESMRIGKVVMPPFMGLQKETGTQLWIEMPLESRVAQIMEDYRPEEHQEEILTAFRRIKSRIHVPIAAEIDRSLVSGNFENAVLLLLEHYYDPKYDYTSLLYGQPEKVTFKVNHLDEAEAAVTAWLRERHPESLNRGNGSCLTNWTASNA</sequence>
<accession>A0A1H8KB31</accession>
<dbReference type="OrthoDB" id="9808735at2"/>
<organism evidence="4 5">
    <name type="scientific">Paenibacillus sophorae</name>
    <dbReference type="NCBI Taxonomy" id="1333845"/>
    <lineage>
        <taxon>Bacteria</taxon>
        <taxon>Bacillati</taxon>
        <taxon>Bacillota</taxon>
        <taxon>Bacilli</taxon>
        <taxon>Bacillales</taxon>
        <taxon>Paenibacillaceae</taxon>
        <taxon>Paenibacillus</taxon>
    </lineage>
</organism>
<proteinExistence type="predicted"/>
<dbReference type="PROSITE" id="PS50206">
    <property type="entry name" value="RHODANESE_3"/>
    <property type="match status" value="1"/>
</dbReference>
<evidence type="ECO:0000256" key="1">
    <source>
        <dbReference type="ARBA" id="ARBA00023266"/>
    </source>
</evidence>
<dbReference type="Proteomes" id="UP000198809">
    <property type="component" value="Unassembled WGS sequence"/>
</dbReference>
<dbReference type="InterPro" id="IPR058840">
    <property type="entry name" value="AAA_SelU"/>
</dbReference>
<evidence type="ECO:0000313" key="3">
    <source>
        <dbReference type="EMBL" id="QWU13683.1"/>
    </source>
</evidence>
<dbReference type="InterPro" id="IPR017582">
    <property type="entry name" value="SelU"/>
</dbReference>
<dbReference type="PANTHER" id="PTHR30401:SF0">
    <property type="entry name" value="TRNA 2-SELENOURIDINE SYNTHASE"/>
    <property type="match status" value="1"/>
</dbReference>
<feature type="domain" description="Rhodanese" evidence="2">
    <location>
        <begin position="15"/>
        <end position="131"/>
    </location>
</feature>
<dbReference type="GO" id="GO:0043828">
    <property type="term" value="F:tRNA 2-selenouridine synthase activity"/>
    <property type="evidence" value="ECO:0007669"/>
    <property type="project" value="InterPro"/>
</dbReference>
<keyword evidence="1" id="KW-0711">Selenium</keyword>
<dbReference type="Proteomes" id="UP000683429">
    <property type="component" value="Chromosome"/>
</dbReference>
<dbReference type="InterPro" id="IPR036873">
    <property type="entry name" value="Rhodanese-like_dom_sf"/>
</dbReference>
<keyword evidence="6" id="KW-1185">Reference proteome</keyword>
<evidence type="ECO:0000313" key="6">
    <source>
        <dbReference type="Proteomes" id="UP000683429"/>
    </source>
</evidence>
<dbReference type="Pfam" id="PF00581">
    <property type="entry name" value="Rhodanese"/>
    <property type="match status" value="1"/>
</dbReference>
<dbReference type="RefSeq" id="WP_051500361.1">
    <property type="nucleotide sequence ID" value="NZ_CP076607.1"/>
</dbReference>
<dbReference type="EC" id="2.5.1.-" evidence="3"/>
<dbReference type="SUPFAM" id="SSF52821">
    <property type="entry name" value="Rhodanese/Cell cycle control phosphatase"/>
    <property type="match status" value="1"/>
</dbReference>
<dbReference type="SUPFAM" id="SSF52540">
    <property type="entry name" value="P-loop containing nucleoside triphosphate hydrolases"/>
    <property type="match status" value="1"/>
</dbReference>
<name>A0A1H8KB31_9BACL</name>
<dbReference type="EMBL" id="CP076607">
    <property type="protein sequence ID" value="QWU13683.1"/>
    <property type="molecule type" value="Genomic_DNA"/>
</dbReference>
<keyword evidence="3" id="KW-0808">Transferase</keyword>
<dbReference type="InterPro" id="IPR001763">
    <property type="entry name" value="Rhodanese-like_dom"/>
</dbReference>
<dbReference type="Pfam" id="PF26341">
    <property type="entry name" value="AAA_SelU"/>
    <property type="match status" value="1"/>
</dbReference>
<gene>
    <name evidence="3" type="primary">mnmH</name>
    <name evidence="3" type="ORF">KP014_17020</name>
    <name evidence="4" type="ORF">SAMN04487895_103371</name>
</gene>
<protein>
    <submittedName>
        <fullName evidence="4">tRNA 2-selenouridine synthase</fullName>
    </submittedName>
    <submittedName>
        <fullName evidence="3">tRNA 2-selenouridine(34) synthase MnmH</fullName>
        <ecNumber evidence="3">2.5.1.-</ecNumber>
    </submittedName>
</protein>
<dbReference type="NCBIfam" id="NF008750">
    <property type="entry name" value="PRK11784.1-2"/>
    <property type="match status" value="1"/>
</dbReference>
<dbReference type="EMBL" id="FODH01000003">
    <property type="protein sequence ID" value="SEN90219.1"/>
    <property type="molecule type" value="Genomic_DNA"/>
</dbReference>
<dbReference type="InterPro" id="IPR027417">
    <property type="entry name" value="P-loop_NTPase"/>
</dbReference>
<dbReference type="PANTHER" id="PTHR30401">
    <property type="entry name" value="TRNA 2-SELENOURIDINE SYNTHASE"/>
    <property type="match status" value="1"/>
</dbReference>
<dbReference type="AlphaFoldDB" id="A0A1H8KB31"/>
<reference evidence="3 6" key="2">
    <citation type="submission" date="2021-06" db="EMBL/GenBank/DDBJ databases">
        <title>Whole genome sequence of Paenibacillus sophorae DSM23020 for comparative genomics.</title>
        <authorList>
            <person name="Kim M.-J."/>
            <person name="Lee G."/>
            <person name="Shin J.-H."/>
        </authorList>
    </citation>
    <scope>NUCLEOTIDE SEQUENCE [LARGE SCALE GENOMIC DNA]</scope>
    <source>
        <strain evidence="3 6">DSM 23020</strain>
    </source>
</reference>
<dbReference type="NCBIfam" id="TIGR03167">
    <property type="entry name" value="tRNA_sel_U_synt"/>
    <property type="match status" value="1"/>
</dbReference>
<reference evidence="4 5" key="1">
    <citation type="submission" date="2016-10" db="EMBL/GenBank/DDBJ databases">
        <authorList>
            <person name="de Groot N.N."/>
        </authorList>
    </citation>
    <scope>NUCLEOTIDE SEQUENCE [LARGE SCALE GENOMIC DNA]</scope>
    <source>
        <strain evidence="4 5">CGMCC 1.10238</strain>
    </source>
</reference>
<evidence type="ECO:0000313" key="5">
    <source>
        <dbReference type="Proteomes" id="UP000198809"/>
    </source>
</evidence>